<dbReference type="KEGG" id="rhy:RD110_11290"/>
<dbReference type="RefSeq" id="WP_076199502.1">
    <property type="nucleotide sequence ID" value="NZ_CP019236.1"/>
</dbReference>
<name>A0A1P8JVB8_9BURK</name>
<comment type="cofactor">
    <cofactor evidence="1">
        <name>Zn(2+)</name>
        <dbReference type="ChEBI" id="CHEBI:29105"/>
    </cofactor>
</comment>
<dbReference type="OrthoDB" id="527673at2"/>
<dbReference type="InterPro" id="IPR053138">
    <property type="entry name" value="N-alpha-Ac-DABA_deacetylase"/>
</dbReference>
<dbReference type="SUPFAM" id="SSF53187">
    <property type="entry name" value="Zn-dependent exopeptidases"/>
    <property type="match status" value="1"/>
</dbReference>
<evidence type="ECO:0000256" key="4">
    <source>
        <dbReference type="ARBA" id="ARBA00022833"/>
    </source>
</evidence>
<dbReference type="Gene3D" id="3.40.630.10">
    <property type="entry name" value="Zn peptidases"/>
    <property type="match status" value="1"/>
</dbReference>
<keyword evidence="2" id="KW-0479">Metal-binding</keyword>
<feature type="domain" description="Succinylglutamate desuccinylase/Aspartoacylase catalytic" evidence="5">
    <location>
        <begin position="30"/>
        <end position="213"/>
    </location>
</feature>
<dbReference type="PANTHER" id="PTHR37326">
    <property type="entry name" value="BLL3975 PROTEIN"/>
    <property type="match status" value="1"/>
</dbReference>
<evidence type="ECO:0000256" key="1">
    <source>
        <dbReference type="ARBA" id="ARBA00001947"/>
    </source>
</evidence>
<evidence type="ECO:0000313" key="7">
    <source>
        <dbReference type="Proteomes" id="UP000186609"/>
    </source>
</evidence>
<keyword evidence="7" id="KW-1185">Reference proteome</keyword>
<keyword evidence="4" id="KW-0862">Zinc</keyword>
<evidence type="ECO:0000256" key="2">
    <source>
        <dbReference type="ARBA" id="ARBA00022723"/>
    </source>
</evidence>
<organism evidence="6 7">
    <name type="scientific">Rhodoferax koreensis</name>
    <dbReference type="NCBI Taxonomy" id="1842727"/>
    <lineage>
        <taxon>Bacteria</taxon>
        <taxon>Pseudomonadati</taxon>
        <taxon>Pseudomonadota</taxon>
        <taxon>Betaproteobacteria</taxon>
        <taxon>Burkholderiales</taxon>
        <taxon>Comamonadaceae</taxon>
        <taxon>Rhodoferax</taxon>
    </lineage>
</organism>
<sequence>MQRIDHPLLSQSLGSQKTLTSFHFGQAGAQPKVYLQASLHADEIPGMMAAHHLRALLEKADAAQQIQGEVVLVPVANPIGLAQQLDHKPMGRFELATSENFNRHYPDLCAAVLPKVRGKLGQDPAQNVTTVRQAVAEYLQAWQPKTELASLRKRLVSLSFDADVVLDLHCDFEAALHLYTETPCWPKIEPLARLLGAEAVLLAKNSGGLSFDEGLSGHWWQLAEALADELPEGALPQATASATIELRGEADVTHALGQKDALALFGYLQHLGVVQGPAPTMPALPCAATPLSGSQTVETPVPGIVVFTAAVGQRLAVGDTVAEVIDPINNTVHLARAEVAGVLYARIARRYVMAGEKLGNIAGSVPFRTGNLLSA</sequence>
<dbReference type="PANTHER" id="PTHR37326:SF1">
    <property type="entry name" value="BLL3975 PROTEIN"/>
    <property type="match status" value="1"/>
</dbReference>
<dbReference type="GO" id="GO:0016788">
    <property type="term" value="F:hydrolase activity, acting on ester bonds"/>
    <property type="evidence" value="ECO:0007669"/>
    <property type="project" value="InterPro"/>
</dbReference>
<reference evidence="6 7" key="1">
    <citation type="submission" date="2017-01" db="EMBL/GenBank/DDBJ databases">
        <authorList>
            <person name="Mah S.A."/>
            <person name="Swanson W.J."/>
            <person name="Moy G.W."/>
            <person name="Vacquier V.D."/>
        </authorList>
    </citation>
    <scope>NUCLEOTIDE SEQUENCE [LARGE SCALE GENOMIC DNA]</scope>
    <source>
        <strain evidence="6 7">DCY110</strain>
    </source>
</reference>
<evidence type="ECO:0000313" key="6">
    <source>
        <dbReference type="EMBL" id="APW37709.1"/>
    </source>
</evidence>
<proteinExistence type="predicted"/>
<dbReference type="EMBL" id="CP019236">
    <property type="protein sequence ID" value="APW37709.1"/>
    <property type="molecule type" value="Genomic_DNA"/>
</dbReference>
<dbReference type="CDD" id="cd06250">
    <property type="entry name" value="M14_PaAOTO_like"/>
    <property type="match status" value="1"/>
</dbReference>
<dbReference type="InterPro" id="IPR055438">
    <property type="entry name" value="AstE_AspA_cat"/>
</dbReference>
<keyword evidence="3" id="KW-0378">Hydrolase</keyword>
<evidence type="ECO:0000259" key="5">
    <source>
        <dbReference type="Pfam" id="PF24827"/>
    </source>
</evidence>
<dbReference type="AlphaFoldDB" id="A0A1P8JVB8"/>
<dbReference type="GO" id="GO:0046872">
    <property type="term" value="F:metal ion binding"/>
    <property type="evidence" value="ECO:0007669"/>
    <property type="project" value="UniProtKB-KW"/>
</dbReference>
<gene>
    <name evidence="6" type="ORF">RD110_11290</name>
</gene>
<dbReference type="Pfam" id="PF24827">
    <property type="entry name" value="AstE_AspA_cat"/>
    <property type="match status" value="1"/>
</dbReference>
<protein>
    <submittedName>
        <fullName evidence="6">Succinylglutamate desuccinylase</fullName>
    </submittedName>
</protein>
<dbReference type="STRING" id="1842727.RD110_11290"/>
<accession>A0A1P8JVB8</accession>
<dbReference type="Proteomes" id="UP000186609">
    <property type="component" value="Chromosome"/>
</dbReference>
<evidence type="ECO:0000256" key="3">
    <source>
        <dbReference type="ARBA" id="ARBA00022801"/>
    </source>
</evidence>